<dbReference type="InterPro" id="IPR007621">
    <property type="entry name" value="TPM_dom"/>
</dbReference>
<feature type="compositionally biased region" description="Low complexity" evidence="1">
    <location>
        <begin position="311"/>
        <end position="329"/>
    </location>
</feature>
<feature type="transmembrane region" description="Helical" evidence="2">
    <location>
        <begin position="218"/>
        <end position="246"/>
    </location>
</feature>
<dbReference type="Gene3D" id="3.10.310.50">
    <property type="match status" value="1"/>
</dbReference>
<keyword evidence="2" id="KW-0812">Transmembrane</keyword>
<protein>
    <recommendedName>
        <fullName evidence="3">TPM domain-containing protein</fullName>
    </recommendedName>
</protein>
<evidence type="ECO:0000256" key="2">
    <source>
        <dbReference type="SAM" id="Phobius"/>
    </source>
</evidence>
<feature type="compositionally biased region" description="Gly residues" evidence="1">
    <location>
        <begin position="330"/>
        <end position="347"/>
    </location>
</feature>
<dbReference type="PANTHER" id="PTHR30373:SF2">
    <property type="entry name" value="UPF0603 PROTEIN YGCG"/>
    <property type="match status" value="1"/>
</dbReference>
<gene>
    <name evidence="4" type="ORF">SAMN05192540_0742</name>
</gene>
<keyword evidence="2" id="KW-1133">Transmembrane helix</keyword>
<evidence type="ECO:0000259" key="3">
    <source>
        <dbReference type="Pfam" id="PF04536"/>
    </source>
</evidence>
<feature type="transmembrane region" description="Helical" evidence="2">
    <location>
        <begin position="176"/>
        <end position="198"/>
    </location>
</feature>
<dbReference type="OrthoDB" id="9810918at2"/>
<dbReference type="Pfam" id="PF04536">
    <property type="entry name" value="TPM_phosphatase"/>
    <property type="match status" value="1"/>
</dbReference>
<evidence type="ECO:0000256" key="1">
    <source>
        <dbReference type="SAM" id="MobiDB-lite"/>
    </source>
</evidence>
<evidence type="ECO:0000313" key="5">
    <source>
        <dbReference type="Proteomes" id="UP000183038"/>
    </source>
</evidence>
<feature type="domain" description="TPM" evidence="3">
    <location>
        <begin position="29"/>
        <end position="152"/>
    </location>
</feature>
<accession>A0A1H4K5U5</accession>
<organism evidence="4 5">
    <name type="scientific">Maribacter dokdonensis</name>
    <dbReference type="NCBI Taxonomy" id="320912"/>
    <lineage>
        <taxon>Bacteria</taxon>
        <taxon>Pseudomonadati</taxon>
        <taxon>Bacteroidota</taxon>
        <taxon>Flavobacteriia</taxon>
        <taxon>Flavobacteriales</taxon>
        <taxon>Flavobacteriaceae</taxon>
        <taxon>Maribacter</taxon>
    </lineage>
</organism>
<proteinExistence type="predicted"/>
<feature type="region of interest" description="Disordered" evidence="1">
    <location>
        <begin position="311"/>
        <end position="347"/>
    </location>
</feature>
<dbReference type="RefSeq" id="WP_074670190.1">
    <property type="nucleotide sequence ID" value="NZ_FNTB01000001.1"/>
</dbReference>
<dbReference type="AlphaFoldDB" id="A0A1H4K5U5"/>
<keyword evidence="2" id="KW-0472">Membrane</keyword>
<dbReference type="Proteomes" id="UP000183038">
    <property type="component" value="Unassembled WGS sequence"/>
</dbReference>
<sequence>MLKKTIFLFLLVTFYTNAQQQYYELRDFVTDSAGIFTASQTADLNQRLVAFEENTTNQLVIVTIEELGFDTIESYANGLFNQNKIGQEGKDNGLLILFSELDREVRIEVGYGLEPYITDAVASRIIRNTMIPKFKEEAYFDGVDEATDQLIAFLKNPEALDEFKQEIEDKKQKERLYMNIFLGVFLSIFIGVGGFFFLKSYRNIIEVFRGIFMGKLGVLPGIFMLLGGSISTIFGMVFMVVPLFVGYSIYTADQDLAMRIFDHPKILLWLLLPFFGIAAIIAFFKLKLSDNEDFSISWLKNDKTYYRKTFSSSGSHSFGSSGSSSSGGSSFSGGGGSSGGGGASGSW</sequence>
<evidence type="ECO:0000313" key="4">
    <source>
        <dbReference type="EMBL" id="SEB53272.1"/>
    </source>
</evidence>
<dbReference type="EMBL" id="FNTB01000001">
    <property type="protein sequence ID" value="SEB53272.1"/>
    <property type="molecule type" value="Genomic_DNA"/>
</dbReference>
<name>A0A1H4K5U5_9FLAO</name>
<reference evidence="4 5" key="1">
    <citation type="submission" date="2016-10" db="EMBL/GenBank/DDBJ databases">
        <authorList>
            <person name="de Groot N.N."/>
        </authorList>
    </citation>
    <scope>NUCLEOTIDE SEQUENCE [LARGE SCALE GENOMIC DNA]</scope>
    <source>
        <strain evidence="4 5">MAR_2009_71</strain>
    </source>
</reference>
<feature type="transmembrane region" description="Helical" evidence="2">
    <location>
        <begin position="266"/>
        <end position="284"/>
    </location>
</feature>
<dbReference type="PANTHER" id="PTHR30373">
    <property type="entry name" value="UPF0603 PROTEIN YGCG"/>
    <property type="match status" value="1"/>
</dbReference>